<protein>
    <recommendedName>
        <fullName evidence="4">Tetratricopeptide repeat protein</fullName>
    </recommendedName>
</protein>
<name>A0ABN3VDH3_9PSEU</name>
<proteinExistence type="predicted"/>
<comment type="caution">
    <text evidence="2">The sequence shown here is derived from an EMBL/GenBank/DDBJ whole genome shotgun (WGS) entry which is preliminary data.</text>
</comment>
<feature type="region of interest" description="Disordered" evidence="1">
    <location>
        <begin position="722"/>
        <end position="744"/>
    </location>
</feature>
<dbReference type="SUPFAM" id="SSF48452">
    <property type="entry name" value="TPR-like"/>
    <property type="match status" value="1"/>
</dbReference>
<evidence type="ECO:0000313" key="2">
    <source>
        <dbReference type="EMBL" id="GAA2786150.1"/>
    </source>
</evidence>
<reference evidence="2 3" key="1">
    <citation type="journal article" date="2019" name="Int. J. Syst. Evol. Microbiol.">
        <title>The Global Catalogue of Microorganisms (GCM) 10K type strain sequencing project: providing services to taxonomists for standard genome sequencing and annotation.</title>
        <authorList>
            <consortium name="The Broad Institute Genomics Platform"/>
            <consortium name="The Broad Institute Genome Sequencing Center for Infectious Disease"/>
            <person name="Wu L."/>
            <person name="Ma J."/>
        </authorList>
    </citation>
    <scope>NUCLEOTIDE SEQUENCE [LARGE SCALE GENOMIC DNA]</scope>
    <source>
        <strain evidence="2 3">JCM 9383</strain>
    </source>
</reference>
<keyword evidence="3" id="KW-1185">Reference proteome</keyword>
<evidence type="ECO:0000313" key="3">
    <source>
        <dbReference type="Proteomes" id="UP001500979"/>
    </source>
</evidence>
<evidence type="ECO:0008006" key="4">
    <source>
        <dbReference type="Google" id="ProtNLM"/>
    </source>
</evidence>
<dbReference type="EMBL" id="BAAAUX010000011">
    <property type="protein sequence ID" value="GAA2786150.1"/>
    <property type="molecule type" value="Genomic_DNA"/>
</dbReference>
<dbReference type="Gene3D" id="1.25.40.10">
    <property type="entry name" value="Tetratricopeptide repeat domain"/>
    <property type="match status" value="2"/>
</dbReference>
<gene>
    <name evidence="2" type="ORF">GCM10010470_20500</name>
</gene>
<feature type="compositionally biased region" description="Basic and acidic residues" evidence="1">
    <location>
        <begin position="722"/>
        <end position="737"/>
    </location>
</feature>
<organism evidence="2 3">
    <name type="scientific">Saccharopolyspora taberi</name>
    <dbReference type="NCBI Taxonomy" id="60895"/>
    <lineage>
        <taxon>Bacteria</taxon>
        <taxon>Bacillati</taxon>
        <taxon>Actinomycetota</taxon>
        <taxon>Actinomycetes</taxon>
        <taxon>Pseudonocardiales</taxon>
        <taxon>Pseudonocardiaceae</taxon>
        <taxon>Saccharopolyspora</taxon>
    </lineage>
</organism>
<evidence type="ECO:0000256" key="1">
    <source>
        <dbReference type="SAM" id="MobiDB-lite"/>
    </source>
</evidence>
<dbReference type="Proteomes" id="UP001500979">
    <property type="component" value="Unassembled WGS sequence"/>
</dbReference>
<dbReference type="RefSeq" id="WP_344679320.1">
    <property type="nucleotide sequence ID" value="NZ_BAAAUX010000011.1"/>
</dbReference>
<accession>A0ABN3VDH3</accession>
<sequence length="744" mass="80719">MAAPAGIADARRANSAGERALRAGDLAEAEDSFAAALEWASGAGDRSAPCVAADAQVGLGRICLARNDFRAADRRFAKAQRLCPEAPDGFYWAGCAAAHDADYSRAERFLGAALVRDSGLGKAYVQRAYVRVRRAREDLALTDLYAAARCGPLDDRARLLVATLLLSRGRWEQAESFAAEAAEDPVAAAVLGTAQDRQGRDEDALAAYERAMAGGVRDDAILLRHGVISYGLGRLEAGAESWSELHDRYPQHSGFRRASAPAPRVAAFAAAEQGEWERAASLLHRGDGEPELIDALVCGLGGYRSDGLERLGRLVRNDPTDHRIGHVHAAMLLHALSAEDAPEGASWEACIGAWMSLLHNENFTSGWRRDAERRYGRELDADTVTSLHANLRELIEKQLVEHGTGRDVLLLSREDEAARVLGELGGLPLPGAGGARLVCGPLRIAELGLERHFGEFVARLGDSDERLADLLRHFSLLGIAGAQLAAGRPAEAAELAMDLRCPSCRKRTPPGACEPGCPEFDRHNPAFAARADKHAALAEAGASLAVQALFEAARTEITKPGMNAAEAARCWREADRVAREFGRSDAVRRLVADTALGRAEACARKENWTDAVAVLDAALDVVGTGDADLRDRLTTRLAAMLTTRGVETFNKDQNAARAAHDDLRRAVELSPHLLRSRLNLGLILRARAYDELRERDVRQALHLLNEAIQQFELGLAGRPGHERLRAERDRTREERNGLVRRRSR</sequence>
<dbReference type="InterPro" id="IPR011990">
    <property type="entry name" value="TPR-like_helical_dom_sf"/>
</dbReference>